<dbReference type="GO" id="GO:0005840">
    <property type="term" value="C:ribosome"/>
    <property type="evidence" value="ECO:0007669"/>
    <property type="project" value="UniProtKB-KW"/>
</dbReference>
<dbReference type="Proteomes" id="UP000007652">
    <property type="component" value="Unassembled WGS sequence"/>
</dbReference>
<accession>I7KUE3</accession>
<sequence length="111" mass="12345">MKDNLYSFIGLMQKAGKLSSGDDAVEIEIKKKKAMLVIIAEDASENTKKKFINMCEYRNIPYVIFGEKDSLGYAIGKSSRSVIAIKDKNFALGFLKKIDNQNNGGEAFVNN</sequence>
<comment type="caution">
    <text evidence="2">The sequence shown here is derived from an EMBL/GenBank/DDBJ whole genome shotgun (WGS) entry which is preliminary data.</text>
</comment>
<organism evidence="2 3">
    <name type="scientific">Caloramator australicus RC3</name>
    <dbReference type="NCBI Taxonomy" id="857293"/>
    <lineage>
        <taxon>Bacteria</taxon>
        <taxon>Bacillati</taxon>
        <taxon>Bacillota</taxon>
        <taxon>Clostridia</taxon>
        <taxon>Eubacteriales</taxon>
        <taxon>Clostridiaceae</taxon>
        <taxon>Caloramator</taxon>
    </lineage>
</organism>
<dbReference type="InterPro" id="IPR004038">
    <property type="entry name" value="Ribosomal_eL8/eL30/eS12/Gad45"/>
</dbReference>
<proteinExistence type="predicted"/>
<dbReference type="SUPFAM" id="SSF55315">
    <property type="entry name" value="L30e-like"/>
    <property type="match status" value="1"/>
</dbReference>
<evidence type="ECO:0000313" key="2">
    <source>
        <dbReference type="EMBL" id="CCJ33533.1"/>
    </source>
</evidence>
<gene>
    <name evidence="2" type="ORF">CAAU_1449</name>
</gene>
<keyword evidence="2" id="KW-0689">Ribosomal protein</keyword>
<dbReference type="NCBIfam" id="NF004078">
    <property type="entry name" value="PRK05583.1"/>
    <property type="match status" value="1"/>
</dbReference>
<protein>
    <submittedName>
        <fullName evidence="2">Ribosomal protein L7Ae family protein</fullName>
    </submittedName>
</protein>
<name>I7KUE3_9CLOT</name>
<dbReference type="Pfam" id="PF01248">
    <property type="entry name" value="Ribosomal_L7Ae"/>
    <property type="match status" value="1"/>
</dbReference>
<keyword evidence="2" id="KW-0687">Ribonucleoprotein</keyword>
<feature type="domain" description="Ribosomal protein eL8/eL30/eS12/Gadd45" evidence="1">
    <location>
        <begin position="4"/>
        <end position="89"/>
    </location>
</feature>
<dbReference type="OrthoDB" id="9794863at2"/>
<reference evidence="2 3" key="1">
    <citation type="journal article" date="2011" name="J. Bacteriol.">
        <title>Draft genome sequence of Caloramator australicus strain RC3T, a thermoanaerobe from the Great Artesian Basin of Australia.</title>
        <authorList>
            <person name="Ogg C.D."/>
            <person name="Patel B.K.C."/>
        </authorList>
    </citation>
    <scope>NUCLEOTIDE SEQUENCE [LARGE SCALE GENOMIC DNA]</scope>
    <source>
        <strain evidence="2 3">RC3</strain>
    </source>
</reference>
<dbReference type="STRING" id="857293.CAAU_1449"/>
<dbReference type="RefSeq" id="WP_008908798.1">
    <property type="nucleotide sequence ID" value="NZ_CAKP01000081.1"/>
</dbReference>
<dbReference type="AlphaFoldDB" id="I7KUE3"/>
<dbReference type="EMBL" id="CAKP01000081">
    <property type="protein sequence ID" value="CCJ33533.1"/>
    <property type="molecule type" value="Genomic_DNA"/>
</dbReference>
<dbReference type="InterPro" id="IPR029064">
    <property type="entry name" value="Ribosomal_eL30-like_sf"/>
</dbReference>
<evidence type="ECO:0000259" key="1">
    <source>
        <dbReference type="Pfam" id="PF01248"/>
    </source>
</evidence>
<dbReference type="eggNOG" id="COG1358">
    <property type="taxonomic scope" value="Bacteria"/>
</dbReference>
<keyword evidence="3" id="KW-1185">Reference proteome</keyword>
<dbReference type="Gene3D" id="3.30.1330.30">
    <property type="match status" value="1"/>
</dbReference>
<evidence type="ECO:0000313" key="3">
    <source>
        <dbReference type="Proteomes" id="UP000007652"/>
    </source>
</evidence>